<keyword evidence="2" id="KW-0378">Hydrolase</keyword>
<dbReference type="PANTHER" id="PTHR46438">
    <property type="entry name" value="ALPHA/BETA-HYDROLASES SUPERFAMILY PROTEIN"/>
    <property type="match status" value="1"/>
</dbReference>
<feature type="domain" description="AB hydrolase-1" evidence="1">
    <location>
        <begin position="54"/>
        <end position="287"/>
    </location>
</feature>
<dbReference type="SUPFAM" id="SSF53474">
    <property type="entry name" value="alpha/beta-Hydrolases"/>
    <property type="match status" value="1"/>
</dbReference>
<dbReference type="PRINTS" id="PR00412">
    <property type="entry name" value="EPOXHYDRLASE"/>
</dbReference>
<proteinExistence type="predicted"/>
<sequence length="323" mass="36048">MTAAMKASPSLTNAMGIASIPLDELKKKYTDERSQFIEINGLNIHYRVEGDGEPVVLVHGIVSSLQTWDDWATELRKSYKVISLDVPGYGLTGGPENEDDFNEEFLINTFAKFIDVLELDRINLAGNSLGGYISAQYASQYPNRVKKLILLDPVAYPQKTPWVMDFATLPGIKQMGKLVAPPLLVTANVEDTYGDPDRIQEQHMARYVHMSQRPGAKTAYIKTFEMLKARSTQEVPMPFHSITAPTLLMWGGRDAWVPVELSQRWQEDIAHALLKVYPTAGHMPMEEIPEITVKDAMAFLNGDSIETTDYAAFANSKAADHLN</sequence>
<keyword evidence="3" id="KW-1185">Reference proteome</keyword>
<dbReference type="GO" id="GO:0016787">
    <property type="term" value="F:hydrolase activity"/>
    <property type="evidence" value="ECO:0007669"/>
    <property type="project" value="UniProtKB-KW"/>
</dbReference>
<gene>
    <name evidence="2" type="ORF">OLMES_4861</name>
</gene>
<accession>A0A1Y0IFE1</accession>
<dbReference type="OrthoDB" id="9780744at2"/>
<dbReference type="KEGG" id="ome:OLMES_4861"/>
<evidence type="ECO:0000259" key="1">
    <source>
        <dbReference type="Pfam" id="PF00561"/>
    </source>
</evidence>
<dbReference type="RefSeq" id="WP_087463584.1">
    <property type="nucleotide sequence ID" value="NZ_CP021425.1"/>
</dbReference>
<dbReference type="Proteomes" id="UP000196027">
    <property type="component" value="Chromosome"/>
</dbReference>
<dbReference type="PANTHER" id="PTHR46438:SF11">
    <property type="entry name" value="LIPASE-RELATED"/>
    <property type="match status" value="1"/>
</dbReference>
<reference evidence="2 3" key="1">
    <citation type="submission" date="2017-05" db="EMBL/GenBank/DDBJ databases">
        <title>Genomic insights into alkan degradation activity of Oleiphilus messinensis.</title>
        <authorList>
            <person name="Kozyavkin S.A."/>
            <person name="Slesarev A.I."/>
            <person name="Golyshin P.N."/>
            <person name="Korzhenkov A."/>
            <person name="Golyshina O.N."/>
            <person name="Toshchakov S.V."/>
        </authorList>
    </citation>
    <scope>NUCLEOTIDE SEQUENCE [LARGE SCALE GENOMIC DNA]</scope>
    <source>
        <strain evidence="2 3">ME102</strain>
    </source>
</reference>
<dbReference type="InterPro" id="IPR000073">
    <property type="entry name" value="AB_hydrolase_1"/>
</dbReference>
<protein>
    <submittedName>
        <fullName evidence="2">Alpha/beta fold superfamily hydrolase</fullName>
    </submittedName>
</protein>
<dbReference type="EMBL" id="CP021425">
    <property type="protein sequence ID" value="ARU58849.1"/>
    <property type="molecule type" value="Genomic_DNA"/>
</dbReference>
<dbReference type="InterPro" id="IPR000639">
    <property type="entry name" value="Epox_hydrolase-like"/>
</dbReference>
<evidence type="ECO:0000313" key="2">
    <source>
        <dbReference type="EMBL" id="ARU58849.1"/>
    </source>
</evidence>
<dbReference type="Gene3D" id="3.40.50.1820">
    <property type="entry name" value="alpha/beta hydrolase"/>
    <property type="match status" value="1"/>
</dbReference>
<dbReference type="AlphaFoldDB" id="A0A1Y0IFE1"/>
<dbReference type="InterPro" id="IPR029058">
    <property type="entry name" value="AB_hydrolase_fold"/>
</dbReference>
<evidence type="ECO:0000313" key="3">
    <source>
        <dbReference type="Proteomes" id="UP000196027"/>
    </source>
</evidence>
<name>A0A1Y0IFE1_9GAMM</name>
<dbReference type="PRINTS" id="PR00111">
    <property type="entry name" value="ABHYDROLASE"/>
</dbReference>
<dbReference type="Pfam" id="PF00561">
    <property type="entry name" value="Abhydrolase_1"/>
    <property type="match status" value="1"/>
</dbReference>
<organism evidence="2 3">
    <name type="scientific">Oleiphilus messinensis</name>
    <dbReference type="NCBI Taxonomy" id="141451"/>
    <lineage>
        <taxon>Bacteria</taxon>
        <taxon>Pseudomonadati</taxon>
        <taxon>Pseudomonadota</taxon>
        <taxon>Gammaproteobacteria</taxon>
        <taxon>Oceanospirillales</taxon>
        <taxon>Oleiphilaceae</taxon>
        <taxon>Oleiphilus</taxon>
    </lineage>
</organism>